<dbReference type="Pfam" id="PF10720">
    <property type="entry name" value="DUF2515"/>
    <property type="match status" value="2"/>
</dbReference>
<evidence type="ECO:0000313" key="1">
    <source>
        <dbReference type="EMBL" id="NYZ67239.1"/>
    </source>
</evidence>
<organism evidence="1 2">
    <name type="scientific">Spartinivicinus marinus</name>
    <dbReference type="NCBI Taxonomy" id="2994442"/>
    <lineage>
        <taxon>Bacteria</taxon>
        <taxon>Pseudomonadati</taxon>
        <taxon>Pseudomonadota</taxon>
        <taxon>Gammaproteobacteria</taxon>
        <taxon>Oceanospirillales</taxon>
        <taxon>Zooshikellaceae</taxon>
        <taxon>Spartinivicinus</taxon>
    </lineage>
</organism>
<dbReference type="Proteomes" id="UP000569732">
    <property type="component" value="Unassembled WGS sequence"/>
</dbReference>
<gene>
    <name evidence="1" type="ORF">H0A36_14570</name>
</gene>
<accession>A0A853I3N9</accession>
<proteinExistence type="predicted"/>
<comment type="caution">
    <text evidence="1">The sequence shown here is derived from an EMBL/GenBank/DDBJ whole genome shotgun (WGS) entry which is preliminary data.</text>
</comment>
<sequence>MSLNEPIKAVNDTPDKTVDVVCNCDFLWSLAQLFCILRLSDKAGKNEYDLINLYTARAKRIAATYARFYLETEEGGDPAKLGRYYWMALGAFASKTVFCFLDTIQVKGAYAIFIKSIGNSLGKGNLWLFMDIAASHWLYNNYPEHFHKGMQCERKRNANQLEQAVKAMTYDLPWAEEAIDKINNFQPSSDIVKGFKLIKSIEKIKNKNKVPNLQLGSLLAIAEHEQGTVLQPLIYNNPDFSKWARRERDWFRWAAPTYQLVFAHTCETDAPELKSVAPNDLIVEDFDSRMHWIGNAAKKFHKLMLQQNTHMIQELQTIANWVNEPDADIVY</sequence>
<keyword evidence="2" id="KW-1185">Reference proteome</keyword>
<evidence type="ECO:0000313" key="2">
    <source>
        <dbReference type="Proteomes" id="UP000569732"/>
    </source>
</evidence>
<dbReference type="AlphaFoldDB" id="A0A853I3N9"/>
<reference evidence="1 2" key="1">
    <citation type="submission" date="2020-07" db="EMBL/GenBank/DDBJ databases">
        <title>Endozoicomonas sp. nov., isolated from sediment.</title>
        <authorList>
            <person name="Gu T."/>
        </authorList>
    </citation>
    <scope>NUCLEOTIDE SEQUENCE [LARGE SCALE GENOMIC DNA]</scope>
    <source>
        <strain evidence="1 2">SM1973</strain>
    </source>
</reference>
<protein>
    <submittedName>
        <fullName evidence="1">Uncharacterized protein</fullName>
    </submittedName>
</protein>
<dbReference type="RefSeq" id="WP_180569262.1">
    <property type="nucleotide sequence ID" value="NZ_JACCKB010000022.1"/>
</dbReference>
<dbReference type="EMBL" id="JACCKB010000022">
    <property type="protein sequence ID" value="NYZ67239.1"/>
    <property type="molecule type" value="Genomic_DNA"/>
</dbReference>
<name>A0A853I3N9_9GAMM</name>
<dbReference type="InterPro" id="IPR019658">
    <property type="entry name" value="DUF2515"/>
</dbReference>